<feature type="compositionally biased region" description="Basic and acidic residues" evidence="2">
    <location>
        <begin position="49"/>
        <end position="64"/>
    </location>
</feature>
<feature type="region of interest" description="Disordered" evidence="2">
    <location>
        <begin position="361"/>
        <end position="383"/>
    </location>
</feature>
<gene>
    <name evidence="3" type="primary">Contig13042.g13905</name>
    <name evidence="3" type="ORF">STYLEM_2387</name>
</gene>
<reference evidence="3 4" key="1">
    <citation type="submission" date="2014-06" db="EMBL/GenBank/DDBJ databases">
        <authorList>
            <person name="Swart Estienne"/>
        </authorList>
    </citation>
    <scope>NUCLEOTIDE SEQUENCE [LARGE SCALE GENOMIC DNA]</scope>
    <source>
        <strain evidence="3 4">130c</strain>
    </source>
</reference>
<feature type="coiled-coil region" evidence="1">
    <location>
        <begin position="176"/>
        <end position="240"/>
    </location>
</feature>
<feature type="compositionally biased region" description="Acidic residues" evidence="2">
    <location>
        <begin position="30"/>
        <end position="48"/>
    </location>
</feature>
<dbReference type="OrthoDB" id="327129at2759"/>
<feature type="coiled-coil region" evidence="1">
    <location>
        <begin position="328"/>
        <end position="355"/>
    </location>
</feature>
<evidence type="ECO:0000313" key="3">
    <source>
        <dbReference type="EMBL" id="CDW73410.1"/>
    </source>
</evidence>
<organism evidence="3 4">
    <name type="scientific">Stylonychia lemnae</name>
    <name type="common">Ciliate</name>
    <dbReference type="NCBI Taxonomy" id="5949"/>
    <lineage>
        <taxon>Eukaryota</taxon>
        <taxon>Sar</taxon>
        <taxon>Alveolata</taxon>
        <taxon>Ciliophora</taxon>
        <taxon>Intramacronucleata</taxon>
        <taxon>Spirotrichea</taxon>
        <taxon>Stichotrichia</taxon>
        <taxon>Sporadotrichida</taxon>
        <taxon>Oxytrichidae</taxon>
        <taxon>Stylonychinae</taxon>
        <taxon>Stylonychia</taxon>
    </lineage>
</organism>
<dbReference type="InParanoid" id="A0A077ZVX9"/>
<feature type="compositionally biased region" description="Polar residues" evidence="2">
    <location>
        <begin position="361"/>
        <end position="370"/>
    </location>
</feature>
<dbReference type="EMBL" id="CCKQ01002318">
    <property type="protein sequence ID" value="CDW73410.1"/>
    <property type="molecule type" value="Genomic_DNA"/>
</dbReference>
<dbReference type="Proteomes" id="UP000039865">
    <property type="component" value="Unassembled WGS sequence"/>
</dbReference>
<accession>A0A077ZVX9</accession>
<evidence type="ECO:0000256" key="2">
    <source>
        <dbReference type="SAM" id="MobiDB-lite"/>
    </source>
</evidence>
<proteinExistence type="predicted"/>
<feature type="compositionally biased region" description="Low complexity" evidence="2">
    <location>
        <begin position="643"/>
        <end position="654"/>
    </location>
</feature>
<dbReference type="AlphaFoldDB" id="A0A077ZVX9"/>
<feature type="compositionally biased region" description="Basic and acidic residues" evidence="2">
    <location>
        <begin position="11"/>
        <end position="20"/>
    </location>
</feature>
<keyword evidence="4" id="KW-1185">Reference proteome</keyword>
<feature type="region of interest" description="Disordered" evidence="2">
    <location>
        <begin position="602"/>
        <end position="629"/>
    </location>
</feature>
<feature type="region of interest" description="Disordered" evidence="2">
    <location>
        <begin position="1"/>
        <end position="72"/>
    </location>
</feature>
<feature type="compositionally biased region" description="Polar residues" evidence="2">
    <location>
        <begin position="655"/>
        <end position="667"/>
    </location>
</feature>
<protein>
    <submittedName>
        <fullName evidence="3">Uncharacterized protein</fullName>
    </submittedName>
</protein>
<feature type="compositionally biased region" description="Polar residues" evidence="2">
    <location>
        <begin position="602"/>
        <end position="614"/>
    </location>
</feature>
<keyword evidence="1" id="KW-0175">Coiled coil</keyword>
<feature type="region of interest" description="Disordered" evidence="2">
    <location>
        <begin position="643"/>
        <end position="673"/>
    </location>
</feature>
<sequence>MARRVQTEQVFDERYGHQGEDDAPPYNLDDLSDDDAEPLYGEEDDYGQEQEKKDNNRRNNKDEGAGAGGAGGGDDLINYKGIYFNDDQGQKYTDPDNGAHFEFRDMCKRIARIQQKRMEIDKSETGNATQQIENIRLSMDPQQQQKLALQKEKEEFLKSLGMSKQQKDSQNAAQLKQQQQLIIQKQQQQIQQEQKALMEQIQKQKIIQQQQEELMMQQQYQQMQQQIAQDKANKQQQALQQHSITQQQQQNLAMIQQQMQSSSKWRSKSNEKQNFMLSNTQKIVNKAKVLELNQQTSKHPNQINKFGTKMQTDNQNALQLLQRGKTPENLNKLKVQALEQNLNQAQQNIQKMKAQLGYNDSQISTSSNMPQQQQQQQQQQTNKTQNFSELAQLLLIVHHRGRLVIRYHRLRQPAKLVCIIKSNKSQTMKKQGIASISKHLAPEIDSLMLKFNNSIAVQQQTSSYGPTSSTLYQAQKSRNINPVGNSFKTASIGSTKAGGSANQHISKTLMSNGVGYEAKSRLSTNNNPNNGIPMIVTADPLASTNLHGKKSSNSGKFNQTVAGSNQSNLYSMIYQNRQKNLVSSYLNGLNVNSQQLRSSNAQISTKVQPSSRNKNLMAPLGTKNKTRNNVMGGGTLEINNNNNNNNNNHNNHINQEGQQQINKSSLVGGNYKF</sequence>
<evidence type="ECO:0000313" key="4">
    <source>
        <dbReference type="Proteomes" id="UP000039865"/>
    </source>
</evidence>
<evidence type="ECO:0000256" key="1">
    <source>
        <dbReference type="SAM" id="Coils"/>
    </source>
</evidence>
<feature type="compositionally biased region" description="Low complexity" evidence="2">
    <location>
        <begin position="371"/>
        <end position="380"/>
    </location>
</feature>
<name>A0A077ZVX9_STYLE</name>